<evidence type="ECO:0000256" key="2">
    <source>
        <dbReference type="ARBA" id="ARBA00023122"/>
    </source>
</evidence>
<feature type="domain" description="CBS" evidence="4">
    <location>
        <begin position="7"/>
        <end position="65"/>
    </location>
</feature>
<dbReference type="Proteomes" id="UP000605144">
    <property type="component" value="Unassembled WGS sequence"/>
</dbReference>
<comment type="caution">
    <text evidence="5">The sequence shown here is derived from an EMBL/GenBank/DDBJ whole genome shotgun (WGS) entry which is preliminary data.</text>
</comment>
<gene>
    <name evidence="5" type="ORF">EYG76_03660</name>
</gene>
<evidence type="ECO:0000256" key="3">
    <source>
        <dbReference type="PROSITE-ProRule" id="PRU00703"/>
    </source>
</evidence>
<dbReference type="InterPro" id="IPR046342">
    <property type="entry name" value="CBS_dom_sf"/>
</dbReference>
<dbReference type="PANTHER" id="PTHR43080">
    <property type="entry name" value="CBS DOMAIN-CONTAINING PROTEIN CBSX3, MITOCHONDRIAL"/>
    <property type="match status" value="1"/>
</dbReference>
<dbReference type="EMBL" id="DQSV01000074">
    <property type="protein sequence ID" value="HIP17383.1"/>
    <property type="molecule type" value="Genomic_DNA"/>
</dbReference>
<name>A0A832YSH1_9EURY</name>
<dbReference type="AlphaFoldDB" id="A0A832YSH1"/>
<dbReference type="Gene3D" id="3.10.580.10">
    <property type="entry name" value="CBS-domain"/>
    <property type="match status" value="1"/>
</dbReference>
<dbReference type="PANTHER" id="PTHR43080:SF2">
    <property type="entry name" value="CBS DOMAIN-CONTAINING PROTEIN"/>
    <property type="match status" value="1"/>
</dbReference>
<evidence type="ECO:0000259" key="4">
    <source>
        <dbReference type="PROSITE" id="PS51371"/>
    </source>
</evidence>
<evidence type="ECO:0000313" key="6">
    <source>
        <dbReference type="Proteomes" id="UP000605144"/>
    </source>
</evidence>
<dbReference type="Pfam" id="PF00571">
    <property type="entry name" value="CBS"/>
    <property type="match status" value="2"/>
</dbReference>
<protein>
    <submittedName>
        <fullName evidence="5">CBS domain-containing protein</fullName>
    </submittedName>
</protein>
<dbReference type="CDD" id="cd02205">
    <property type="entry name" value="CBS_pair_SF"/>
    <property type="match status" value="1"/>
</dbReference>
<reference evidence="5" key="1">
    <citation type="journal article" date="2020" name="ISME J.">
        <title>Gammaproteobacteria mediating utilization of methyl-, sulfur- and petroleum organic compounds in deep ocean hydrothermal plumes.</title>
        <authorList>
            <person name="Zhou Z."/>
            <person name="Liu Y."/>
            <person name="Pan J."/>
            <person name="Cron B.R."/>
            <person name="Toner B.M."/>
            <person name="Anantharaman K."/>
            <person name="Breier J.A."/>
            <person name="Dick G.J."/>
            <person name="Li M."/>
        </authorList>
    </citation>
    <scope>NUCLEOTIDE SEQUENCE</scope>
    <source>
        <strain evidence="5">SZUA-1385</strain>
    </source>
</reference>
<keyword evidence="2 3" id="KW-0129">CBS domain</keyword>
<dbReference type="InterPro" id="IPR051257">
    <property type="entry name" value="Diverse_CBS-Domain"/>
</dbReference>
<accession>A0A832YSH1</accession>
<dbReference type="SMART" id="SM00116">
    <property type="entry name" value="CBS"/>
    <property type="match status" value="2"/>
</dbReference>
<organism evidence="5 6">
    <name type="scientific">Methanothermococcus okinawensis</name>
    <dbReference type="NCBI Taxonomy" id="155863"/>
    <lineage>
        <taxon>Archaea</taxon>
        <taxon>Methanobacteriati</taxon>
        <taxon>Methanobacteriota</taxon>
        <taxon>Methanomada group</taxon>
        <taxon>Methanococci</taxon>
        <taxon>Methanococcales</taxon>
        <taxon>Methanococcaceae</taxon>
        <taxon>Methanothermococcus</taxon>
    </lineage>
</organism>
<evidence type="ECO:0000313" key="5">
    <source>
        <dbReference type="EMBL" id="HIP17383.1"/>
    </source>
</evidence>
<dbReference type="SUPFAM" id="SSF54631">
    <property type="entry name" value="CBS-domain pair"/>
    <property type="match status" value="1"/>
</dbReference>
<sequence length="133" mass="14907">MRVKDIMNPVIYKIDENKPLKDILKTMKNEGIKRVFVENSNNKIIGVVSYRDLVDLLMTMSMLELLNISNNIGSIAKKEILKINQNEDIIEGAKIMVHGDVSALLVVDDNDNPVGVLSQTDLLRSIIKGSKDK</sequence>
<proteinExistence type="predicted"/>
<keyword evidence="1" id="KW-0677">Repeat</keyword>
<dbReference type="InterPro" id="IPR000644">
    <property type="entry name" value="CBS_dom"/>
</dbReference>
<dbReference type="PROSITE" id="PS51371">
    <property type="entry name" value="CBS"/>
    <property type="match status" value="2"/>
</dbReference>
<feature type="domain" description="CBS" evidence="4">
    <location>
        <begin position="76"/>
        <end position="133"/>
    </location>
</feature>
<evidence type="ECO:0000256" key="1">
    <source>
        <dbReference type="ARBA" id="ARBA00022737"/>
    </source>
</evidence>